<feature type="transmembrane region" description="Helical" evidence="1">
    <location>
        <begin position="102"/>
        <end position="121"/>
    </location>
</feature>
<evidence type="ECO:0000313" key="3">
    <source>
        <dbReference type="Proteomes" id="UP000214646"/>
    </source>
</evidence>
<keyword evidence="1" id="KW-0812">Transmembrane</keyword>
<gene>
    <name evidence="2" type="ORF">FRUB_05728</name>
</gene>
<dbReference type="Proteomes" id="UP000214646">
    <property type="component" value="Unassembled WGS sequence"/>
</dbReference>
<sequence length="148" mass="14820">MSKQTLAILIGGLLPALLYGGAGILQKTASKTGIGPGPYILIIGVTATAIGGVITLVSLDTSVTWSGAGQTAGFAVLWSAAVVSIMLALGKYEGPVSVIVPLYNMNTLIAVLLGLLVLGEWEGVNGWRLVAGTVMIVAGGALAGTSVK</sequence>
<feature type="transmembrane region" description="Helical" evidence="1">
    <location>
        <begin position="6"/>
        <end position="25"/>
    </location>
</feature>
<comment type="caution">
    <text evidence="2">The sequence shown here is derived from an EMBL/GenBank/DDBJ whole genome shotgun (WGS) entry which is preliminary data.</text>
</comment>
<keyword evidence="1" id="KW-1133">Transmembrane helix</keyword>
<reference evidence="3" key="1">
    <citation type="submission" date="2017-06" db="EMBL/GenBank/DDBJ databases">
        <title>Genome analysis of Fimbriiglobus ruber SP5, the first member of the order Planctomycetales with confirmed chitinolytic capability.</title>
        <authorList>
            <person name="Ravin N.V."/>
            <person name="Rakitin A.L."/>
            <person name="Ivanova A.A."/>
            <person name="Beletsky A.V."/>
            <person name="Kulichevskaya I.S."/>
            <person name="Mardanov A.V."/>
            <person name="Dedysh S.N."/>
        </authorList>
    </citation>
    <scope>NUCLEOTIDE SEQUENCE [LARGE SCALE GENOMIC DNA]</scope>
    <source>
        <strain evidence="3">SP5</strain>
    </source>
</reference>
<feature type="transmembrane region" description="Helical" evidence="1">
    <location>
        <begin position="71"/>
        <end position="90"/>
    </location>
</feature>
<evidence type="ECO:0000256" key="1">
    <source>
        <dbReference type="SAM" id="Phobius"/>
    </source>
</evidence>
<evidence type="ECO:0008006" key="4">
    <source>
        <dbReference type="Google" id="ProtNLM"/>
    </source>
</evidence>
<feature type="transmembrane region" description="Helical" evidence="1">
    <location>
        <begin position="37"/>
        <end position="59"/>
    </location>
</feature>
<protein>
    <recommendedName>
        <fullName evidence="4">EamA domain-containing protein</fullName>
    </recommendedName>
</protein>
<dbReference type="OrthoDB" id="290915at2"/>
<dbReference type="AlphaFoldDB" id="A0A225DMR4"/>
<feature type="transmembrane region" description="Helical" evidence="1">
    <location>
        <begin position="127"/>
        <end position="147"/>
    </location>
</feature>
<keyword evidence="3" id="KW-1185">Reference proteome</keyword>
<proteinExistence type="predicted"/>
<evidence type="ECO:0000313" key="2">
    <source>
        <dbReference type="EMBL" id="OWK39838.1"/>
    </source>
</evidence>
<dbReference type="RefSeq" id="WP_088256677.1">
    <property type="nucleotide sequence ID" value="NZ_NIDE01000009.1"/>
</dbReference>
<dbReference type="EMBL" id="NIDE01000009">
    <property type="protein sequence ID" value="OWK39838.1"/>
    <property type="molecule type" value="Genomic_DNA"/>
</dbReference>
<name>A0A225DMR4_9BACT</name>
<accession>A0A225DMR4</accession>
<organism evidence="2 3">
    <name type="scientific">Fimbriiglobus ruber</name>
    <dbReference type="NCBI Taxonomy" id="1908690"/>
    <lineage>
        <taxon>Bacteria</taxon>
        <taxon>Pseudomonadati</taxon>
        <taxon>Planctomycetota</taxon>
        <taxon>Planctomycetia</taxon>
        <taxon>Gemmatales</taxon>
        <taxon>Gemmataceae</taxon>
        <taxon>Fimbriiglobus</taxon>
    </lineage>
</organism>
<keyword evidence="1" id="KW-0472">Membrane</keyword>